<feature type="chain" id="PRO_5011537895" evidence="4">
    <location>
        <begin position="26"/>
        <end position="344"/>
    </location>
</feature>
<dbReference type="RefSeq" id="WP_093841412.1">
    <property type="nucleotide sequence ID" value="NZ_FOLM01000023.1"/>
</dbReference>
<evidence type="ECO:0000259" key="5">
    <source>
        <dbReference type="Pfam" id="PF03067"/>
    </source>
</evidence>
<dbReference type="InterPro" id="IPR014756">
    <property type="entry name" value="Ig_E-set"/>
</dbReference>
<dbReference type="Pfam" id="PF03067">
    <property type="entry name" value="LPMO_10"/>
    <property type="match status" value="1"/>
</dbReference>
<feature type="domain" description="Chitin-binding type-4" evidence="5">
    <location>
        <begin position="31"/>
        <end position="205"/>
    </location>
</feature>
<proteinExistence type="predicted"/>
<feature type="compositionally biased region" description="Basic and acidic residues" evidence="2">
    <location>
        <begin position="237"/>
        <end position="249"/>
    </location>
</feature>
<evidence type="ECO:0000256" key="1">
    <source>
        <dbReference type="ARBA" id="ARBA00022729"/>
    </source>
</evidence>
<dbReference type="OrthoDB" id="5179374at2"/>
<feature type="compositionally biased region" description="Polar residues" evidence="2">
    <location>
        <begin position="265"/>
        <end position="289"/>
    </location>
</feature>
<protein>
    <submittedName>
        <fullName evidence="6">Chitin-binding protein</fullName>
    </submittedName>
</protein>
<organism evidence="6 7">
    <name type="scientific">Streptomyces aidingensis</name>
    <dbReference type="NCBI Taxonomy" id="910347"/>
    <lineage>
        <taxon>Bacteria</taxon>
        <taxon>Bacillati</taxon>
        <taxon>Actinomycetota</taxon>
        <taxon>Actinomycetes</taxon>
        <taxon>Kitasatosporales</taxon>
        <taxon>Streptomycetaceae</taxon>
        <taxon>Streptomyces</taxon>
    </lineage>
</organism>
<dbReference type="CDD" id="cd21177">
    <property type="entry name" value="LPMO_AA10"/>
    <property type="match status" value="1"/>
</dbReference>
<dbReference type="AlphaFoldDB" id="A0A1I1UDP0"/>
<feature type="compositionally biased region" description="Gly residues" evidence="2">
    <location>
        <begin position="211"/>
        <end position="230"/>
    </location>
</feature>
<keyword evidence="3" id="KW-0812">Transmembrane</keyword>
<reference evidence="6 7" key="1">
    <citation type="submission" date="2016-10" db="EMBL/GenBank/DDBJ databases">
        <authorList>
            <person name="de Groot N.N."/>
        </authorList>
    </citation>
    <scope>NUCLEOTIDE SEQUENCE [LARGE SCALE GENOMIC DNA]</scope>
    <source>
        <strain evidence="6 7">CGMCC 4.5739</strain>
    </source>
</reference>
<dbReference type="PANTHER" id="PTHR34823:SF1">
    <property type="entry name" value="CHITIN-BINDING TYPE-4 DOMAIN-CONTAINING PROTEIN"/>
    <property type="match status" value="1"/>
</dbReference>
<dbReference type="Proteomes" id="UP000199207">
    <property type="component" value="Unassembled WGS sequence"/>
</dbReference>
<accession>A0A1I1UDP0</accession>
<evidence type="ECO:0000313" key="7">
    <source>
        <dbReference type="Proteomes" id="UP000199207"/>
    </source>
</evidence>
<evidence type="ECO:0000256" key="4">
    <source>
        <dbReference type="SAM" id="SignalP"/>
    </source>
</evidence>
<dbReference type="Gene3D" id="2.70.50.50">
    <property type="entry name" value="chitin-binding protein cbp21"/>
    <property type="match status" value="1"/>
</dbReference>
<feature type="transmembrane region" description="Helical" evidence="3">
    <location>
        <begin position="312"/>
        <end position="333"/>
    </location>
</feature>
<dbReference type="InterPro" id="IPR004302">
    <property type="entry name" value="Cellulose/chitin-bd_N"/>
</dbReference>
<dbReference type="EMBL" id="FOLM01000023">
    <property type="protein sequence ID" value="SFD66893.1"/>
    <property type="molecule type" value="Genomic_DNA"/>
</dbReference>
<evidence type="ECO:0000313" key="6">
    <source>
        <dbReference type="EMBL" id="SFD66893.1"/>
    </source>
</evidence>
<gene>
    <name evidence="6" type="ORF">SAMN05421773_12333</name>
</gene>
<dbReference type="InterPro" id="IPR051024">
    <property type="entry name" value="GlcNAc_Chitin_IntDeg"/>
</dbReference>
<evidence type="ECO:0000256" key="3">
    <source>
        <dbReference type="SAM" id="Phobius"/>
    </source>
</evidence>
<name>A0A1I1UDP0_9ACTN</name>
<feature type="signal peptide" evidence="4">
    <location>
        <begin position="1"/>
        <end position="25"/>
    </location>
</feature>
<keyword evidence="7" id="KW-1185">Reference proteome</keyword>
<sequence length="344" mass="35472">MSIRHRARTVAAVLLAPLAAGLVTAAPGAAHGTMDNPISRARLCFVEGPEAPRSDACRDAVALGGTQAFYDWHEVSLADAAGRHRELIPDGRLCSAGREKYAGLDQARADWPATGMSSGSHTFRYTATAPHRGGFQVYLTRPGYAPDRPPAWSDLELIGEVDDPPLAEGAYVFTLDVPQRRGRHLIYTIWQRTDSPEAFYSCSDVVFGDGGGEAAGGGGDRGSGTPGQGGATAPSGEKPEPEPEPRTEPAPEPETGPDSGDRSTAEATGRNTGPATDPRSNGTDANSPAPSGRTEAEVGTDLAATGGGSGTALPALGGAAAMAAGAAVLLASVRRRRALGRRRI</sequence>
<feature type="region of interest" description="Disordered" evidence="2">
    <location>
        <begin position="211"/>
        <end position="315"/>
    </location>
</feature>
<dbReference type="STRING" id="910347.SAMN05421773_12333"/>
<keyword evidence="3" id="KW-1133">Transmembrane helix</keyword>
<keyword evidence="1 4" id="KW-0732">Signal</keyword>
<dbReference type="PANTHER" id="PTHR34823">
    <property type="entry name" value="GLCNAC-BINDING PROTEIN A"/>
    <property type="match status" value="1"/>
</dbReference>
<evidence type="ECO:0000256" key="2">
    <source>
        <dbReference type="SAM" id="MobiDB-lite"/>
    </source>
</evidence>
<keyword evidence="3" id="KW-0472">Membrane</keyword>
<dbReference type="SUPFAM" id="SSF81296">
    <property type="entry name" value="E set domains"/>
    <property type="match status" value="1"/>
</dbReference>